<dbReference type="InterPro" id="IPR014934">
    <property type="entry name" value="DUF1806"/>
</dbReference>
<dbReference type="EMBL" id="JACHXW010000019">
    <property type="protein sequence ID" value="MBB3154908.1"/>
    <property type="molecule type" value="Genomic_DNA"/>
</dbReference>
<sequence>MDHIDKQKLQAAFALFQAQDVYLHSEATSFVFVRNFKVRLEEAMIAGDGPYRAALRFDQAGWIRAEGLTHYELAADGKLLLAGYDERGRMNVALQLGKEPFPE</sequence>
<dbReference type="Proteomes" id="UP000518605">
    <property type="component" value="Unassembled WGS sequence"/>
</dbReference>
<keyword evidence="2" id="KW-1185">Reference proteome</keyword>
<organism evidence="1 2">
    <name type="scientific">Paenibacillus endophyticus</name>
    <dbReference type="NCBI Taxonomy" id="1294268"/>
    <lineage>
        <taxon>Bacteria</taxon>
        <taxon>Bacillati</taxon>
        <taxon>Bacillota</taxon>
        <taxon>Bacilli</taxon>
        <taxon>Bacillales</taxon>
        <taxon>Paenibacillaceae</taxon>
        <taxon>Paenibacillus</taxon>
    </lineage>
</organism>
<evidence type="ECO:0008006" key="3">
    <source>
        <dbReference type="Google" id="ProtNLM"/>
    </source>
</evidence>
<dbReference type="Pfam" id="PF08830">
    <property type="entry name" value="DUF1806"/>
    <property type="match status" value="1"/>
</dbReference>
<evidence type="ECO:0000313" key="2">
    <source>
        <dbReference type="Proteomes" id="UP000518605"/>
    </source>
</evidence>
<reference evidence="1 2" key="1">
    <citation type="submission" date="2020-08" db="EMBL/GenBank/DDBJ databases">
        <title>Genomic Encyclopedia of Type Strains, Phase III (KMG-III): the genomes of soil and plant-associated and newly described type strains.</title>
        <authorList>
            <person name="Whitman W."/>
        </authorList>
    </citation>
    <scope>NUCLEOTIDE SEQUENCE [LARGE SCALE GENOMIC DNA]</scope>
    <source>
        <strain evidence="1 2">CECT 8234</strain>
    </source>
</reference>
<proteinExistence type="predicted"/>
<evidence type="ECO:0000313" key="1">
    <source>
        <dbReference type="EMBL" id="MBB3154908.1"/>
    </source>
</evidence>
<dbReference type="AlphaFoldDB" id="A0A7W5CBZ9"/>
<dbReference type="Gene3D" id="2.70.180.10">
    <property type="entry name" value="Hypothetical protein YojF"/>
    <property type="match status" value="1"/>
</dbReference>
<accession>A0A7W5CBZ9</accession>
<name>A0A7W5CBZ9_9BACL</name>
<protein>
    <recommendedName>
        <fullName evidence="3">DUF1806 family protein</fullName>
    </recommendedName>
</protein>
<dbReference type="SUPFAM" id="SSF89442">
    <property type="entry name" value="Hypothetical protein YojF"/>
    <property type="match status" value="1"/>
</dbReference>
<dbReference type="RefSeq" id="WP_183569087.1">
    <property type="nucleotide sequence ID" value="NZ_CBCSLB010000019.1"/>
</dbReference>
<dbReference type="InterPro" id="IPR036492">
    <property type="entry name" value="YojF_sf"/>
</dbReference>
<comment type="caution">
    <text evidence="1">The sequence shown here is derived from an EMBL/GenBank/DDBJ whole genome shotgun (WGS) entry which is preliminary data.</text>
</comment>
<gene>
    <name evidence="1" type="ORF">FHS16_004990</name>
</gene>